<gene>
    <name evidence="2" type="ORF">SNE40_019535</name>
</gene>
<dbReference type="EMBL" id="JAZGQO010000014">
    <property type="protein sequence ID" value="KAK6171318.1"/>
    <property type="molecule type" value="Genomic_DNA"/>
</dbReference>
<keyword evidence="3" id="KW-1185">Reference proteome</keyword>
<feature type="chain" id="PRO_5043008920" evidence="1">
    <location>
        <begin position="19"/>
        <end position="151"/>
    </location>
</feature>
<dbReference type="AlphaFoldDB" id="A0AAN8JAQ2"/>
<comment type="caution">
    <text evidence="2">The sequence shown here is derived from an EMBL/GenBank/DDBJ whole genome shotgun (WGS) entry which is preliminary data.</text>
</comment>
<sequence length="151" mass="17826">MKILLFLGLTMLSSIVVSQNPDRRVSVCVYKGRRYRHGEVVTLPRSPCARFRCEYNTLRLINQDCVDRKGQCIRVGQTWTESCITYRCSTRKLNNKQHYRGRILEMKCPDARGQCHSPGTNFEFRIGMQVYPSCTCRIWLEGQRRRMKYFC</sequence>
<evidence type="ECO:0000313" key="2">
    <source>
        <dbReference type="EMBL" id="KAK6171318.1"/>
    </source>
</evidence>
<name>A0AAN8JAQ2_PATCE</name>
<keyword evidence="1" id="KW-0732">Signal</keyword>
<protein>
    <submittedName>
        <fullName evidence="2">Uncharacterized protein</fullName>
    </submittedName>
</protein>
<reference evidence="2 3" key="1">
    <citation type="submission" date="2024-01" db="EMBL/GenBank/DDBJ databases">
        <title>The genome of the rayed Mediterranean limpet Patella caerulea (Linnaeus, 1758).</title>
        <authorList>
            <person name="Anh-Thu Weber A."/>
            <person name="Halstead-Nussloch G."/>
        </authorList>
    </citation>
    <scope>NUCLEOTIDE SEQUENCE [LARGE SCALE GENOMIC DNA]</scope>
    <source>
        <strain evidence="2">AATW-2023a</strain>
        <tissue evidence="2">Whole specimen</tissue>
    </source>
</reference>
<evidence type="ECO:0000256" key="1">
    <source>
        <dbReference type="SAM" id="SignalP"/>
    </source>
</evidence>
<evidence type="ECO:0000313" key="3">
    <source>
        <dbReference type="Proteomes" id="UP001347796"/>
    </source>
</evidence>
<accession>A0AAN8JAQ2</accession>
<dbReference type="Proteomes" id="UP001347796">
    <property type="component" value="Unassembled WGS sequence"/>
</dbReference>
<feature type="signal peptide" evidence="1">
    <location>
        <begin position="1"/>
        <end position="18"/>
    </location>
</feature>
<organism evidence="2 3">
    <name type="scientific">Patella caerulea</name>
    <name type="common">Rayed Mediterranean limpet</name>
    <dbReference type="NCBI Taxonomy" id="87958"/>
    <lineage>
        <taxon>Eukaryota</taxon>
        <taxon>Metazoa</taxon>
        <taxon>Spiralia</taxon>
        <taxon>Lophotrochozoa</taxon>
        <taxon>Mollusca</taxon>
        <taxon>Gastropoda</taxon>
        <taxon>Patellogastropoda</taxon>
        <taxon>Patelloidea</taxon>
        <taxon>Patellidae</taxon>
        <taxon>Patella</taxon>
    </lineage>
</organism>
<proteinExistence type="predicted"/>